<comment type="subunit">
    <text evidence="19">Component of the cbb3-type cytochrome c oxidase.</text>
</comment>
<keyword evidence="15 19" id="KW-0560">Oxidoreductase</keyword>
<evidence type="ECO:0000256" key="11">
    <source>
        <dbReference type="ARBA" id="ARBA00022737"/>
    </source>
</evidence>
<dbReference type="UniPathway" id="UPA00705"/>
<evidence type="ECO:0000256" key="9">
    <source>
        <dbReference type="ARBA" id="ARBA00022692"/>
    </source>
</evidence>
<evidence type="ECO:0000256" key="13">
    <source>
        <dbReference type="ARBA" id="ARBA00022982"/>
    </source>
</evidence>
<evidence type="ECO:0000256" key="15">
    <source>
        <dbReference type="ARBA" id="ARBA00023002"/>
    </source>
</evidence>
<keyword evidence="5 19" id="KW-1003">Cell membrane</keyword>
<dbReference type="GO" id="GO:0006119">
    <property type="term" value="P:oxidative phosphorylation"/>
    <property type="evidence" value="ECO:0007669"/>
    <property type="project" value="UniProtKB-UniPathway"/>
</dbReference>
<keyword evidence="6 19" id="KW-0997">Cell inner membrane</keyword>
<evidence type="ECO:0000259" key="23">
    <source>
        <dbReference type="PROSITE" id="PS51007"/>
    </source>
</evidence>
<evidence type="ECO:0000256" key="3">
    <source>
        <dbReference type="ARBA" id="ARBA00006113"/>
    </source>
</evidence>
<comment type="function">
    <text evidence="19">C-type cytochrome. Part of the cbb3-type cytochrome c oxidase complex.</text>
</comment>
<feature type="transmembrane region" description="Helical" evidence="22">
    <location>
        <begin position="6"/>
        <end position="26"/>
    </location>
</feature>
<feature type="binding site" description="axial binding residue" evidence="20">
    <location>
        <position position="141"/>
    </location>
    <ligand>
        <name>heme c</name>
        <dbReference type="ChEBI" id="CHEBI:61717"/>
        <label>1</label>
    </ligand>
    <ligandPart>
        <name>Fe</name>
        <dbReference type="ChEBI" id="CHEBI:18248"/>
    </ligandPart>
</feature>
<evidence type="ECO:0000256" key="4">
    <source>
        <dbReference type="ARBA" id="ARBA00022448"/>
    </source>
</evidence>
<reference evidence="24 25" key="1">
    <citation type="submission" date="2006-02" db="EMBL/GenBank/DDBJ databases">
        <authorList>
            <person name="Pinhassi J."/>
            <person name="Pedros-Alio C."/>
            <person name="Ferriera S."/>
            <person name="Johnson J."/>
            <person name="Kravitz S."/>
            <person name="Halpern A."/>
            <person name="Remington K."/>
            <person name="Beeson K."/>
            <person name="Tran B."/>
            <person name="Rogers Y.-H."/>
            <person name="Friedman R."/>
            <person name="Venter J.C."/>
        </authorList>
    </citation>
    <scope>NUCLEOTIDE SEQUENCE [LARGE SCALE GENOMIC DNA]</scope>
    <source>
        <strain evidence="24 25">MED297</strain>
    </source>
</reference>
<comment type="similarity">
    <text evidence="3 19">Belongs to the CcoP / FixP family.</text>
</comment>
<feature type="domain" description="Cytochrome c" evidence="23">
    <location>
        <begin position="124"/>
        <end position="203"/>
    </location>
</feature>
<dbReference type="PROSITE" id="PS51007">
    <property type="entry name" value="CYTC"/>
    <property type="match status" value="2"/>
</dbReference>
<organism evidence="24 25">
    <name type="scientific">Reinekea blandensis MED297</name>
    <dbReference type="NCBI Taxonomy" id="314283"/>
    <lineage>
        <taxon>Bacteria</taxon>
        <taxon>Pseudomonadati</taxon>
        <taxon>Pseudomonadota</taxon>
        <taxon>Gammaproteobacteria</taxon>
        <taxon>Oceanospirillales</taxon>
        <taxon>Saccharospirillaceae</taxon>
        <taxon>Reinekea</taxon>
    </lineage>
</organism>
<dbReference type="InterPro" id="IPR038414">
    <property type="entry name" value="CcoP_N_sf"/>
</dbReference>
<evidence type="ECO:0000256" key="12">
    <source>
        <dbReference type="ARBA" id="ARBA00022781"/>
    </source>
</evidence>
<evidence type="ECO:0000256" key="18">
    <source>
        <dbReference type="ARBA" id="ARBA00023136"/>
    </source>
</evidence>
<feature type="binding site" description="covalent" evidence="21">
    <location>
        <position position="140"/>
    </location>
    <ligand>
        <name>heme c</name>
        <dbReference type="ChEBI" id="CHEBI:61717"/>
        <label>1</label>
    </ligand>
</feature>
<evidence type="ECO:0000256" key="21">
    <source>
        <dbReference type="PIRSR" id="PIRSR000006-2"/>
    </source>
</evidence>
<dbReference type="PANTHER" id="PTHR33751">
    <property type="entry name" value="CBB3-TYPE CYTOCHROME C OXIDASE SUBUNIT FIXP"/>
    <property type="match status" value="1"/>
</dbReference>
<keyword evidence="8 19" id="KW-0679">Respiratory chain</keyword>
<dbReference type="RefSeq" id="WP_008042667.1">
    <property type="nucleotide sequence ID" value="NZ_CH724149.1"/>
</dbReference>
<evidence type="ECO:0000256" key="22">
    <source>
        <dbReference type="SAM" id="Phobius"/>
    </source>
</evidence>
<dbReference type="Pfam" id="PF14715">
    <property type="entry name" value="FixP_N"/>
    <property type="match status" value="1"/>
</dbReference>
<feature type="binding site" description="axial binding residue" evidence="20">
    <location>
        <position position="180"/>
    </location>
    <ligand>
        <name>heme c</name>
        <dbReference type="ChEBI" id="CHEBI:61717"/>
        <label>2</label>
    </ligand>
    <ligandPart>
        <name>Fe</name>
        <dbReference type="ChEBI" id="CHEBI:18248"/>
    </ligandPart>
</feature>
<dbReference type="GO" id="GO:0020037">
    <property type="term" value="F:heme binding"/>
    <property type="evidence" value="ECO:0007669"/>
    <property type="project" value="InterPro"/>
</dbReference>
<evidence type="ECO:0000256" key="20">
    <source>
        <dbReference type="PIRSR" id="PIRSR000006-1"/>
    </source>
</evidence>
<keyword evidence="11" id="KW-0677">Repeat</keyword>
<feature type="domain" description="Cytochrome c" evidence="23">
    <location>
        <begin position="210"/>
        <end position="295"/>
    </location>
</feature>
<evidence type="ECO:0000256" key="19">
    <source>
        <dbReference type="PIRNR" id="PIRNR000006"/>
    </source>
</evidence>
<name>A4BCM2_9GAMM</name>
<comment type="pathway">
    <text evidence="2 19">Energy metabolism; oxidative phosphorylation.</text>
</comment>
<dbReference type="NCBIfam" id="TIGR00782">
    <property type="entry name" value="ccoP"/>
    <property type="match status" value="1"/>
</dbReference>
<dbReference type="GO" id="GO:0005886">
    <property type="term" value="C:plasma membrane"/>
    <property type="evidence" value="ECO:0007669"/>
    <property type="project" value="UniProtKB-SubCell"/>
</dbReference>
<keyword evidence="12 19" id="KW-0375">Hydrogen ion transport</keyword>
<dbReference type="PIRSF" id="PIRSF000006">
    <property type="entry name" value="Cbb3-Cox_fixP"/>
    <property type="match status" value="1"/>
</dbReference>
<dbReference type="PANTHER" id="PTHR33751:SF1">
    <property type="entry name" value="CBB3-TYPE CYTOCHROME C OXIDASE SUBUNIT FIXP"/>
    <property type="match status" value="1"/>
</dbReference>
<dbReference type="AlphaFoldDB" id="A4BCM2"/>
<keyword evidence="17 19" id="KW-0406">Ion transport</keyword>
<dbReference type="STRING" id="314283.MED297_13732"/>
<evidence type="ECO:0000256" key="6">
    <source>
        <dbReference type="ARBA" id="ARBA00022519"/>
    </source>
</evidence>
<keyword evidence="16 19" id="KW-0408">Iron</keyword>
<evidence type="ECO:0000256" key="8">
    <source>
        <dbReference type="ARBA" id="ARBA00022660"/>
    </source>
</evidence>
<dbReference type="EMBL" id="AAOE01000005">
    <property type="protein sequence ID" value="EAR10288.1"/>
    <property type="molecule type" value="Genomic_DNA"/>
</dbReference>
<dbReference type="OrthoDB" id="9811281at2"/>
<keyword evidence="10 19" id="KW-0479">Metal-binding</keyword>
<dbReference type="InterPro" id="IPR004678">
    <property type="entry name" value="Cyt_c_oxidase_cbb3_su3"/>
</dbReference>
<evidence type="ECO:0000313" key="25">
    <source>
        <dbReference type="Proteomes" id="UP000005953"/>
    </source>
</evidence>
<evidence type="ECO:0000256" key="2">
    <source>
        <dbReference type="ARBA" id="ARBA00004673"/>
    </source>
</evidence>
<feature type="transmembrane region" description="Helical" evidence="22">
    <location>
        <begin position="57"/>
        <end position="78"/>
    </location>
</feature>
<dbReference type="SUPFAM" id="SSF46626">
    <property type="entry name" value="Cytochrome c"/>
    <property type="match status" value="2"/>
</dbReference>
<evidence type="ECO:0000256" key="10">
    <source>
        <dbReference type="ARBA" id="ARBA00022723"/>
    </source>
</evidence>
<dbReference type="GO" id="GO:1902600">
    <property type="term" value="P:proton transmembrane transport"/>
    <property type="evidence" value="ECO:0007669"/>
    <property type="project" value="UniProtKB-KW"/>
</dbReference>
<dbReference type="Proteomes" id="UP000005953">
    <property type="component" value="Unassembled WGS sequence"/>
</dbReference>
<keyword evidence="14 22" id="KW-1133">Transmembrane helix</keyword>
<evidence type="ECO:0000256" key="7">
    <source>
        <dbReference type="ARBA" id="ARBA00022617"/>
    </source>
</evidence>
<dbReference type="HOGENOM" id="CLU_047545_2_0_6"/>
<feature type="binding site" description="covalent" evidence="21">
    <location>
        <position position="223"/>
    </location>
    <ligand>
        <name>heme c</name>
        <dbReference type="ChEBI" id="CHEBI:61717"/>
        <label>2</label>
    </ligand>
</feature>
<feature type="binding site" description="covalent" evidence="21">
    <location>
        <position position="226"/>
    </location>
    <ligand>
        <name>heme c</name>
        <dbReference type="ChEBI" id="CHEBI:61717"/>
        <label>2</label>
    </ligand>
</feature>
<gene>
    <name evidence="24" type="ORF">MED297_13732</name>
</gene>
<proteinExistence type="inferred from homology"/>
<keyword evidence="4 19" id="KW-0813">Transport</keyword>
<evidence type="ECO:0000256" key="16">
    <source>
        <dbReference type="ARBA" id="ARBA00023004"/>
    </source>
</evidence>
<dbReference type="InterPro" id="IPR050597">
    <property type="entry name" value="Cytochrome_c_Oxidase_Subunit"/>
</dbReference>
<dbReference type="Gene3D" id="6.10.280.130">
    <property type="match status" value="1"/>
</dbReference>
<keyword evidence="13 19" id="KW-0249">Electron transport</keyword>
<keyword evidence="7 19" id="KW-0349">Heme</keyword>
<feature type="binding site" description="axial binding residue" evidence="20">
    <location>
        <position position="227"/>
    </location>
    <ligand>
        <name>heme c</name>
        <dbReference type="ChEBI" id="CHEBI:61717"/>
        <label>2</label>
    </ligand>
    <ligandPart>
        <name>Fe</name>
        <dbReference type="ChEBI" id="CHEBI:18248"/>
    </ligandPart>
</feature>
<dbReference type="InterPro" id="IPR032858">
    <property type="entry name" value="CcoP_N"/>
</dbReference>
<comment type="caution">
    <text evidence="24">The sequence shown here is derived from an EMBL/GenBank/DDBJ whole genome shotgun (WGS) entry which is preliminary data.</text>
</comment>
<keyword evidence="25" id="KW-1185">Reference proteome</keyword>
<evidence type="ECO:0000256" key="1">
    <source>
        <dbReference type="ARBA" id="ARBA00004533"/>
    </source>
</evidence>
<dbReference type="GO" id="GO:0016491">
    <property type="term" value="F:oxidoreductase activity"/>
    <property type="evidence" value="ECO:0007669"/>
    <property type="project" value="UniProtKB-KW"/>
</dbReference>
<dbReference type="GO" id="GO:0009055">
    <property type="term" value="F:electron transfer activity"/>
    <property type="evidence" value="ECO:0007669"/>
    <property type="project" value="InterPro"/>
</dbReference>
<evidence type="ECO:0000256" key="5">
    <source>
        <dbReference type="ARBA" id="ARBA00022475"/>
    </source>
</evidence>
<dbReference type="Gene3D" id="1.10.760.10">
    <property type="entry name" value="Cytochrome c-like domain"/>
    <property type="match status" value="2"/>
</dbReference>
<evidence type="ECO:0000256" key="17">
    <source>
        <dbReference type="ARBA" id="ARBA00023065"/>
    </source>
</evidence>
<feature type="binding site" description="axial binding residue" evidence="20">
    <location>
        <position position="272"/>
    </location>
    <ligand>
        <name>heme c</name>
        <dbReference type="ChEBI" id="CHEBI:61717"/>
        <label>1</label>
    </ligand>
    <ligandPart>
        <name>Fe</name>
        <dbReference type="ChEBI" id="CHEBI:18248"/>
    </ligandPart>
</feature>
<protein>
    <recommendedName>
        <fullName evidence="19">Cbb3-type cytochrome c oxidase subunit</fullName>
    </recommendedName>
</protein>
<dbReference type="Pfam" id="PF13442">
    <property type="entry name" value="Cytochrome_CBB3"/>
    <property type="match status" value="2"/>
</dbReference>
<feature type="binding site" description="covalent" evidence="21">
    <location>
        <position position="137"/>
    </location>
    <ligand>
        <name>heme c</name>
        <dbReference type="ChEBI" id="CHEBI:61717"/>
        <label>1</label>
    </ligand>
</feature>
<evidence type="ECO:0000313" key="24">
    <source>
        <dbReference type="EMBL" id="EAR10288.1"/>
    </source>
</evidence>
<sequence>MSTFWSAYIFALTGITILGLVALIFLTRRMPGSSDPEETTGHSFDGIEEYNKPMPKWWLNMFWITIFFGIGYLAWYGIGNYKGLGNWSSAGQLAAETAAHEERYGEIFERFAQIPVEELKDNPQAVRMGQQIFINNCALCHGQTAQGYYGFPNLTDDDWLYGGSGEQIKTSLIQGRRGQMPAWKDTLGSTGVAAVTEYVLELSGNEHNAELAANGEVIYSQMCSACHGPDGTGNIALGAPNLTDNIWLYDNPELDLKQDITLTLNNGRAGNMPAWEDILGSEKVHLLAGYVYSLSHGAR</sequence>
<dbReference type="InterPro" id="IPR036909">
    <property type="entry name" value="Cyt_c-like_dom_sf"/>
</dbReference>
<comment type="subcellular location">
    <subcellularLocation>
        <location evidence="1 19">Cell inner membrane</location>
    </subcellularLocation>
</comment>
<keyword evidence="9 22" id="KW-0812">Transmembrane</keyword>
<dbReference type="InterPro" id="IPR009056">
    <property type="entry name" value="Cyt_c-like_dom"/>
</dbReference>
<accession>A4BCM2</accession>
<comment type="cofactor">
    <cofactor evidence="19 21">
        <name>heme c</name>
        <dbReference type="ChEBI" id="CHEBI:61717"/>
    </cofactor>
    <text evidence="19 21">Binds 2 heme C groups per subunit.</text>
</comment>
<dbReference type="GO" id="GO:0046872">
    <property type="term" value="F:metal ion binding"/>
    <property type="evidence" value="ECO:0007669"/>
    <property type="project" value="UniProtKB-KW"/>
</dbReference>
<keyword evidence="18 19" id="KW-0472">Membrane</keyword>
<evidence type="ECO:0000256" key="14">
    <source>
        <dbReference type="ARBA" id="ARBA00022989"/>
    </source>
</evidence>